<sequence>RRPGRLNCVLMRHVSLQRVVNVLSSREINGDDVRVLIVTAHPDDECMFFAPTIINLVELNADVHLLCLSEGNYYKQGAQRKQELLNSCAVLGIPDSRITDFPSPGSGYWQGQVTESVVVKGDVEKGIFFLLFPPVDQACSFT</sequence>
<evidence type="ECO:0000313" key="3">
    <source>
        <dbReference type="Ensembl" id="ENSCLMP00005010550.1"/>
    </source>
</evidence>
<dbReference type="GeneTree" id="ENSGT00390000018434"/>
<organism evidence="3 4">
    <name type="scientific">Cyclopterus lumpus</name>
    <name type="common">Lumpsucker</name>
    <dbReference type="NCBI Taxonomy" id="8103"/>
    <lineage>
        <taxon>Eukaryota</taxon>
        <taxon>Metazoa</taxon>
        <taxon>Chordata</taxon>
        <taxon>Craniata</taxon>
        <taxon>Vertebrata</taxon>
        <taxon>Euteleostomi</taxon>
        <taxon>Actinopterygii</taxon>
        <taxon>Neopterygii</taxon>
        <taxon>Teleostei</taxon>
        <taxon>Neoteleostei</taxon>
        <taxon>Acanthomorphata</taxon>
        <taxon>Eupercaria</taxon>
        <taxon>Perciformes</taxon>
        <taxon>Cottioidei</taxon>
        <taxon>Cottales</taxon>
        <taxon>Cyclopteridae</taxon>
        <taxon>Cyclopterus</taxon>
    </lineage>
</organism>
<protein>
    <recommendedName>
        <fullName evidence="2">N-acetylglucosaminylphosphatidylinositol deacetylase</fullName>
        <ecNumber evidence="2">3.5.1.89</ecNumber>
    </recommendedName>
</protein>
<dbReference type="SUPFAM" id="SSF102588">
    <property type="entry name" value="LmbE-like"/>
    <property type="match status" value="1"/>
</dbReference>
<evidence type="ECO:0000256" key="1">
    <source>
        <dbReference type="ARBA" id="ARBA00006066"/>
    </source>
</evidence>
<dbReference type="GO" id="GO:0000225">
    <property type="term" value="F:N-acetylglucosaminylphosphatidylinositol deacetylase activity"/>
    <property type="evidence" value="ECO:0007669"/>
    <property type="project" value="UniProtKB-EC"/>
</dbReference>
<name>A0A8C2WXM7_CYCLU</name>
<dbReference type="InterPro" id="IPR003737">
    <property type="entry name" value="GlcNAc_PI_deacetylase-related"/>
</dbReference>
<dbReference type="GO" id="GO:0006506">
    <property type="term" value="P:GPI anchor biosynthetic process"/>
    <property type="evidence" value="ECO:0007669"/>
    <property type="project" value="UniProtKB-UniPathway"/>
</dbReference>
<proteinExistence type="inferred from homology"/>
<dbReference type="InterPro" id="IPR024078">
    <property type="entry name" value="LmbE-like_dom_sf"/>
</dbReference>
<evidence type="ECO:0000313" key="4">
    <source>
        <dbReference type="Proteomes" id="UP000694565"/>
    </source>
</evidence>
<dbReference type="UniPathway" id="UPA00196"/>
<dbReference type="Proteomes" id="UP000694565">
    <property type="component" value="Unplaced"/>
</dbReference>
<evidence type="ECO:0000256" key="2">
    <source>
        <dbReference type="ARBA" id="ARBA00012176"/>
    </source>
</evidence>
<dbReference type="AlphaFoldDB" id="A0A8C2WXM7"/>
<dbReference type="EC" id="3.5.1.89" evidence="2"/>
<reference evidence="3" key="1">
    <citation type="submission" date="2025-08" db="UniProtKB">
        <authorList>
            <consortium name="Ensembl"/>
        </authorList>
    </citation>
    <scope>IDENTIFICATION</scope>
</reference>
<dbReference type="Ensembl" id="ENSCLMT00005011400.1">
    <property type="protein sequence ID" value="ENSCLMP00005010550.1"/>
    <property type="gene ID" value="ENSCLMG00005005811.1"/>
</dbReference>
<dbReference type="GO" id="GO:0016020">
    <property type="term" value="C:membrane"/>
    <property type="evidence" value="ECO:0007669"/>
    <property type="project" value="GOC"/>
</dbReference>
<dbReference type="Gene3D" id="3.40.50.10320">
    <property type="entry name" value="LmbE-like"/>
    <property type="match status" value="1"/>
</dbReference>
<dbReference type="Pfam" id="PF02585">
    <property type="entry name" value="PIG-L"/>
    <property type="match status" value="1"/>
</dbReference>
<dbReference type="PANTHER" id="PTHR12993:SF11">
    <property type="entry name" value="N-ACETYLGLUCOSAMINYL-PHOSPHATIDYLINOSITOL DE-N-ACETYLASE"/>
    <property type="match status" value="1"/>
</dbReference>
<keyword evidence="4" id="KW-1185">Reference proteome</keyword>
<comment type="similarity">
    <text evidence="1">Belongs to the PIGL family.</text>
</comment>
<reference evidence="3" key="2">
    <citation type="submission" date="2025-09" db="UniProtKB">
        <authorList>
            <consortium name="Ensembl"/>
        </authorList>
    </citation>
    <scope>IDENTIFICATION</scope>
</reference>
<dbReference type="PANTHER" id="PTHR12993">
    <property type="entry name" value="N-ACETYLGLUCOSAMINYL-PHOSPHATIDYLINOSITOL DE-N-ACETYLASE-RELATED"/>
    <property type="match status" value="1"/>
</dbReference>
<accession>A0A8C2WXM7</accession>
<dbReference type="GO" id="GO:0005783">
    <property type="term" value="C:endoplasmic reticulum"/>
    <property type="evidence" value="ECO:0007669"/>
    <property type="project" value="TreeGrafter"/>
</dbReference>